<evidence type="ECO:0000256" key="2">
    <source>
        <dbReference type="ARBA" id="ARBA00022969"/>
    </source>
</evidence>
<dbReference type="Pfam" id="PF11754">
    <property type="entry name" value="Velvet"/>
    <property type="match status" value="1"/>
</dbReference>
<accession>A0A9P4XS33</accession>
<organism evidence="9 10">
    <name type="scientific">Trichoderma lentiforme</name>
    <dbReference type="NCBI Taxonomy" id="1567552"/>
    <lineage>
        <taxon>Eukaryota</taxon>
        <taxon>Fungi</taxon>
        <taxon>Dikarya</taxon>
        <taxon>Ascomycota</taxon>
        <taxon>Pezizomycotina</taxon>
        <taxon>Sordariomycetes</taxon>
        <taxon>Hypocreomycetidae</taxon>
        <taxon>Hypocreales</taxon>
        <taxon>Hypocreaceae</taxon>
        <taxon>Trichoderma</taxon>
    </lineage>
</organism>
<comment type="caution">
    <text evidence="9">The sequence shown here is derived from an EMBL/GenBank/DDBJ whole genome shotgun (WGS) entry which is preliminary data.</text>
</comment>
<keyword evidence="10" id="KW-1185">Reference proteome</keyword>
<feature type="region of interest" description="Disordered" evidence="7">
    <location>
        <begin position="317"/>
        <end position="370"/>
    </location>
</feature>
<feature type="compositionally biased region" description="Polar residues" evidence="7">
    <location>
        <begin position="356"/>
        <end position="370"/>
    </location>
</feature>
<gene>
    <name evidence="9" type="ORF">CFAM422_000907</name>
</gene>
<comment type="similarity">
    <text evidence="6">Belongs to the velvet family. VelB subfamily.</text>
</comment>
<evidence type="ECO:0000256" key="7">
    <source>
        <dbReference type="SAM" id="MobiDB-lite"/>
    </source>
</evidence>
<dbReference type="GO" id="GO:0005634">
    <property type="term" value="C:nucleus"/>
    <property type="evidence" value="ECO:0007669"/>
    <property type="project" value="UniProtKB-SubCell"/>
</dbReference>
<evidence type="ECO:0000256" key="4">
    <source>
        <dbReference type="ARBA" id="ARBA00023163"/>
    </source>
</evidence>
<dbReference type="GO" id="GO:0030435">
    <property type="term" value="P:sporulation resulting in formation of a cellular spore"/>
    <property type="evidence" value="ECO:0007669"/>
    <property type="project" value="UniProtKB-KW"/>
</dbReference>
<evidence type="ECO:0000259" key="8">
    <source>
        <dbReference type="PROSITE" id="PS51821"/>
    </source>
</evidence>
<evidence type="ECO:0000313" key="9">
    <source>
        <dbReference type="EMBL" id="KAF3077292.1"/>
    </source>
</evidence>
<keyword evidence="3" id="KW-0805">Transcription regulation</keyword>
<dbReference type="Gene3D" id="2.60.40.3960">
    <property type="entry name" value="Velvet domain"/>
    <property type="match status" value="1"/>
</dbReference>
<feature type="domain" description="Velvet" evidence="8">
    <location>
        <begin position="185"/>
        <end position="522"/>
    </location>
</feature>
<dbReference type="PANTHER" id="PTHR33572">
    <property type="entry name" value="SPORE DEVELOPMENT REGULATOR VOSA"/>
    <property type="match status" value="1"/>
</dbReference>
<dbReference type="InterPro" id="IPR021740">
    <property type="entry name" value="Velvet"/>
</dbReference>
<dbReference type="AlphaFoldDB" id="A0A9P4XS33"/>
<proteinExistence type="inferred from homology"/>
<dbReference type="PROSITE" id="PS51821">
    <property type="entry name" value="VELVET"/>
    <property type="match status" value="1"/>
</dbReference>
<comment type="subcellular location">
    <subcellularLocation>
        <location evidence="1">Nucleus</location>
    </subcellularLocation>
</comment>
<keyword evidence="2" id="KW-0749">Sporulation</keyword>
<name>A0A9P4XS33_9HYPO</name>
<protein>
    <submittedName>
        <fullName evidence="9">Velvet complex subunit 2</fullName>
    </submittedName>
</protein>
<evidence type="ECO:0000256" key="5">
    <source>
        <dbReference type="ARBA" id="ARBA00023242"/>
    </source>
</evidence>
<reference evidence="9 10" key="1">
    <citation type="submission" date="2018-06" db="EMBL/GenBank/DDBJ databases">
        <title>Genome analysis of cellulolytic fungus Trichoderma lentiforme CFAM-422.</title>
        <authorList>
            <person name="Steindorff A.S."/>
            <person name="Formighieri E.F."/>
            <person name="Midorikawa G.E.O."/>
            <person name="Tamietti M.S."/>
            <person name="Ramos E.Z."/>
            <person name="Silva A.S."/>
            <person name="Bon E.P.S."/>
            <person name="Mendes T.D."/>
            <person name="Damaso M.C.T."/>
            <person name="Favaro L.C.L."/>
        </authorList>
    </citation>
    <scope>NUCLEOTIDE SEQUENCE [LARGE SCALE GENOMIC DNA]</scope>
    <source>
        <strain evidence="9 10">CFAM-422</strain>
    </source>
</reference>
<evidence type="ECO:0000313" key="10">
    <source>
        <dbReference type="Proteomes" id="UP000801864"/>
    </source>
</evidence>
<feature type="compositionally biased region" description="Low complexity" evidence="7">
    <location>
        <begin position="67"/>
        <end position="88"/>
    </location>
</feature>
<dbReference type="InterPro" id="IPR037525">
    <property type="entry name" value="Velvet_dom"/>
</dbReference>
<evidence type="ECO:0000256" key="6">
    <source>
        <dbReference type="ARBA" id="ARBA00038045"/>
    </source>
</evidence>
<evidence type="ECO:0000256" key="3">
    <source>
        <dbReference type="ARBA" id="ARBA00023015"/>
    </source>
</evidence>
<dbReference type="Proteomes" id="UP000801864">
    <property type="component" value="Unassembled WGS sequence"/>
</dbReference>
<evidence type="ECO:0000256" key="1">
    <source>
        <dbReference type="ARBA" id="ARBA00004123"/>
    </source>
</evidence>
<feature type="compositionally biased region" description="Low complexity" evidence="7">
    <location>
        <begin position="30"/>
        <end position="40"/>
    </location>
</feature>
<dbReference type="PANTHER" id="PTHR33572:SF3">
    <property type="entry name" value="VELVET COMPLEX SUBUNIT B"/>
    <property type="match status" value="1"/>
</dbReference>
<sequence length="538" mass="58410">MNSAYGSSDAPRQAPIGGHGSVPSLPPVVSPSSASNSASLDHLYHHQPRHPLPTGAGAGPHSPIQSQAPPHLQPHFQPHQGQGQVQVQGHHHQERDHQLPPPINAYNTHPQQHQHEPLPPRVLDPASNEQRDQQQPPPPSLPPQHVLERQSGHRESFSALIHAEGQQVGSASMLVPFSKSDELTGRKYQLLPSLDVVQQPRRARMCGFGDKVSCLGHASRNNFQQTAHSPIGSTANYTTALRKTCHHRSRYRKGDRLQAHSNLFNLSDIDHSMFVLNVDLWNEEGTREVNLVRSSTSSQSATAVSYPYSSITIADSSHSTYGQNIPPPSRDATYSLPHTANYPPEYQTQPPQPPQSTYNAQGSAAYQPTTYGPPTQYFPRHQTYGSDAGLPGTAFGGYMDPNSLTKMAVVGGQPQGMFTRNLIGSLAASAFRLTDTTDHLGIWFVLQDLSVRTEGPFRLRFSFVNVGAPGGAGKVNTGRAPILASCFSEVFNVYSAKKFPGVCESTPLSKTFAAQGIKIPIRKDANGKGGDGEDDYVD</sequence>
<dbReference type="EMBL" id="QLNT01000001">
    <property type="protein sequence ID" value="KAF3077292.1"/>
    <property type="molecule type" value="Genomic_DNA"/>
</dbReference>
<keyword evidence="5" id="KW-0539">Nucleus</keyword>
<keyword evidence="4" id="KW-0804">Transcription</keyword>
<feature type="region of interest" description="Disordered" evidence="7">
    <location>
        <begin position="1"/>
        <end position="153"/>
    </location>
</feature>
<dbReference type="InterPro" id="IPR038491">
    <property type="entry name" value="Velvet_dom_sf"/>
</dbReference>